<gene>
    <name evidence="1" type="ORF">ABII15_32480</name>
</gene>
<reference evidence="1" key="1">
    <citation type="submission" date="2024-06" db="EMBL/GenBank/DDBJ databases">
        <title>Streptomyces sp. strain HUAS MG91 genome sequences.</title>
        <authorList>
            <person name="Mo P."/>
        </authorList>
    </citation>
    <scope>NUCLEOTIDE SEQUENCE</scope>
    <source>
        <strain evidence="1">HUAS MG91</strain>
    </source>
</reference>
<name>A0AAU8J1R1_9ACTN</name>
<dbReference type="AlphaFoldDB" id="A0AAU8J1R1"/>
<sequence length="43" mass="4564">MVGGIVYFMQGTGEVDAVDALAGGRVWSRSGGPESLRPPQRRC</sequence>
<proteinExistence type="predicted"/>
<dbReference type="EMBL" id="CP159534">
    <property type="protein sequence ID" value="XCJ74401.1"/>
    <property type="molecule type" value="Genomic_DNA"/>
</dbReference>
<evidence type="ECO:0000313" key="1">
    <source>
        <dbReference type="EMBL" id="XCJ74401.1"/>
    </source>
</evidence>
<accession>A0AAU8J1R1</accession>
<dbReference type="RefSeq" id="WP_353945845.1">
    <property type="nucleotide sequence ID" value="NZ_CP159534.1"/>
</dbReference>
<dbReference type="KEGG" id="stac:ABII15_32480"/>
<organism evidence="1">
    <name type="scientific">Streptomyces tabacisoli</name>
    <dbReference type="NCBI Taxonomy" id="3156398"/>
    <lineage>
        <taxon>Bacteria</taxon>
        <taxon>Bacillati</taxon>
        <taxon>Actinomycetota</taxon>
        <taxon>Actinomycetes</taxon>
        <taxon>Kitasatosporales</taxon>
        <taxon>Streptomycetaceae</taxon>
        <taxon>Streptomyces</taxon>
    </lineage>
</organism>
<protein>
    <submittedName>
        <fullName evidence="1">Uncharacterized protein</fullName>
    </submittedName>
</protein>